<proteinExistence type="predicted"/>
<sequence>DGLTFAVRVLLLYRVHCIRDTAGLREERRGTKGVASRKKDRLRARVLLLLFDDGRGLSQKAATHRRRDGTHLTAFIIFLFDKRPLHSP</sequence>
<protein>
    <submittedName>
        <fullName evidence="1">Uncharacterized protein</fullName>
    </submittedName>
</protein>
<dbReference type="EnsemblMetazoa" id="Aqu2.1.22328_001">
    <property type="protein sequence ID" value="Aqu2.1.22328_001"/>
    <property type="gene ID" value="Aqu2.1.22328"/>
</dbReference>
<dbReference type="InParanoid" id="A0A1X7U3S7"/>
<name>A0A1X7U3S7_AMPQE</name>
<evidence type="ECO:0000313" key="1">
    <source>
        <dbReference type="EnsemblMetazoa" id="Aqu2.1.22328_001"/>
    </source>
</evidence>
<organism evidence="1">
    <name type="scientific">Amphimedon queenslandica</name>
    <name type="common">Sponge</name>
    <dbReference type="NCBI Taxonomy" id="400682"/>
    <lineage>
        <taxon>Eukaryota</taxon>
        <taxon>Metazoa</taxon>
        <taxon>Porifera</taxon>
        <taxon>Demospongiae</taxon>
        <taxon>Heteroscleromorpha</taxon>
        <taxon>Haplosclerida</taxon>
        <taxon>Niphatidae</taxon>
        <taxon>Amphimedon</taxon>
    </lineage>
</organism>
<dbReference type="AlphaFoldDB" id="A0A1X7U3S7"/>
<reference evidence="1" key="1">
    <citation type="submission" date="2017-05" db="UniProtKB">
        <authorList>
            <consortium name="EnsemblMetazoa"/>
        </authorList>
    </citation>
    <scope>IDENTIFICATION</scope>
</reference>
<accession>A0A1X7U3S7</accession>